<accession>A0A2T2P5B6</accession>
<keyword evidence="4" id="KW-1185">Reference proteome</keyword>
<dbReference type="SUPFAM" id="SSF51695">
    <property type="entry name" value="PLC-like phosphodiesterases"/>
    <property type="match status" value="1"/>
</dbReference>
<dbReference type="EMBL" id="KZ678129">
    <property type="protein sequence ID" value="PSN72874.1"/>
    <property type="molecule type" value="Genomic_DNA"/>
</dbReference>
<dbReference type="CDD" id="cd08586">
    <property type="entry name" value="PI-PLCc_BcPLC_like"/>
    <property type="match status" value="1"/>
</dbReference>
<dbReference type="PROSITE" id="PS50007">
    <property type="entry name" value="PIPLC_X_DOMAIN"/>
    <property type="match status" value="1"/>
</dbReference>
<sequence length="515" mass="56376">MSPPLIVRNLSSTPIILRGVERFADPNSRQSKKPSAFSFASNDTTSLAPSAPTLGEHAQTFNHQDLGITLSSFESYTLKPPSLPDASHDDNATTTIRLIIETPECERYRIDANPTYTQKSSHPFIPLTPSPSTSYTALYHPAEPIPHLTIHTSHLHNQAQWMSTLPSDLPLSALSIPGTHNSHTYYRALPSVRCQVVSVKAQLENGIRFLDIRLQPSHATDVEKKSLYLVHGAFPVSLTGTKYFEPVLQACYDFLDKNPGETILISLKREGVGSATDEHLSSILHKHYISPHSDKWYTESGIPYLGDVRGKLVLVRRYNLDDSLGGGAGDDKNYGLDATAWPYNCTNAPHGPFCVQDFCEVLHPASIAQKLQYSNEHLVRAAECTAFIPGVNTDAENPVPAGPLHLNFLSGSNFWRVGCWPDRIAKVVNRGMEEWLCMGHHLAEPLSSPAEPGRTNTDETDDFGGGEAVVRRAKSGDGGTGVVVMDYVGEGGDWDIVKIIIGMNMGVLSKMKGVD</sequence>
<dbReference type="GO" id="GO:0006629">
    <property type="term" value="P:lipid metabolic process"/>
    <property type="evidence" value="ECO:0007669"/>
    <property type="project" value="InterPro"/>
</dbReference>
<protein>
    <submittedName>
        <fullName evidence="3">PLC-like phosphodiesterase</fullName>
    </submittedName>
</protein>
<feature type="compositionally biased region" description="Polar residues" evidence="1">
    <location>
        <begin position="38"/>
        <end position="48"/>
    </location>
</feature>
<evidence type="ECO:0000259" key="2">
    <source>
        <dbReference type="SMART" id="SM00148"/>
    </source>
</evidence>
<dbReference type="PANTHER" id="PTHR13593:SF113">
    <property type="entry name" value="SI:DKEY-266F7.9"/>
    <property type="match status" value="1"/>
</dbReference>
<proteinExistence type="predicted"/>
<dbReference type="AlphaFoldDB" id="A0A2T2P5B6"/>
<organism evidence="3 4">
    <name type="scientific">Corynespora cassiicola Philippines</name>
    <dbReference type="NCBI Taxonomy" id="1448308"/>
    <lineage>
        <taxon>Eukaryota</taxon>
        <taxon>Fungi</taxon>
        <taxon>Dikarya</taxon>
        <taxon>Ascomycota</taxon>
        <taxon>Pezizomycotina</taxon>
        <taxon>Dothideomycetes</taxon>
        <taxon>Pleosporomycetidae</taxon>
        <taxon>Pleosporales</taxon>
        <taxon>Corynesporascaceae</taxon>
        <taxon>Corynespora</taxon>
    </lineage>
</organism>
<dbReference type="OrthoDB" id="1046782at2759"/>
<dbReference type="Pfam" id="PF00388">
    <property type="entry name" value="PI-PLC-X"/>
    <property type="match status" value="1"/>
</dbReference>
<evidence type="ECO:0000313" key="3">
    <source>
        <dbReference type="EMBL" id="PSN72874.1"/>
    </source>
</evidence>
<dbReference type="InterPro" id="IPR000909">
    <property type="entry name" value="PLipase_C_PInositol-sp_X_dom"/>
</dbReference>
<feature type="region of interest" description="Disordered" evidence="1">
    <location>
        <begin position="26"/>
        <end position="53"/>
    </location>
</feature>
<dbReference type="PANTHER" id="PTHR13593">
    <property type="match status" value="1"/>
</dbReference>
<dbReference type="SMART" id="SM00148">
    <property type="entry name" value="PLCXc"/>
    <property type="match status" value="1"/>
</dbReference>
<dbReference type="Gene3D" id="3.20.20.190">
    <property type="entry name" value="Phosphatidylinositol (PI) phosphodiesterase"/>
    <property type="match status" value="1"/>
</dbReference>
<dbReference type="InterPro" id="IPR017946">
    <property type="entry name" value="PLC-like_Pdiesterase_TIM-brl"/>
</dbReference>
<reference evidence="3 4" key="1">
    <citation type="journal article" date="2018" name="Front. Microbiol.">
        <title>Genome-Wide Analysis of Corynespora cassiicola Leaf Fall Disease Putative Effectors.</title>
        <authorList>
            <person name="Lopez D."/>
            <person name="Ribeiro S."/>
            <person name="Label P."/>
            <person name="Fumanal B."/>
            <person name="Venisse J.S."/>
            <person name="Kohler A."/>
            <person name="de Oliveira R.R."/>
            <person name="Labutti K."/>
            <person name="Lipzen A."/>
            <person name="Lail K."/>
            <person name="Bauer D."/>
            <person name="Ohm R.A."/>
            <person name="Barry K.W."/>
            <person name="Spatafora J."/>
            <person name="Grigoriev I.V."/>
            <person name="Martin F.M."/>
            <person name="Pujade-Renaud V."/>
        </authorList>
    </citation>
    <scope>NUCLEOTIDE SEQUENCE [LARGE SCALE GENOMIC DNA]</scope>
    <source>
        <strain evidence="3 4">Philippines</strain>
    </source>
</reference>
<dbReference type="InterPro" id="IPR051057">
    <property type="entry name" value="PI-PLC_domain"/>
</dbReference>
<gene>
    <name evidence="3" type="ORF">BS50DRAFT_482394</name>
</gene>
<evidence type="ECO:0000313" key="4">
    <source>
        <dbReference type="Proteomes" id="UP000240883"/>
    </source>
</evidence>
<name>A0A2T2P5B6_CORCC</name>
<dbReference type="GO" id="GO:0008081">
    <property type="term" value="F:phosphoric diester hydrolase activity"/>
    <property type="evidence" value="ECO:0007669"/>
    <property type="project" value="InterPro"/>
</dbReference>
<evidence type="ECO:0000256" key="1">
    <source>
        <dbReference type="SAM" id="MobiDB-lite"/>
    </source>
</evidence>
<dbReference type="STRING" id="1448308.A0A2T2P5B6"/>
<feature type="domain" description="Phosphatidylinositol-specific phospholipase C X" evidence="2">
    <location>
        <begin position="168"/>
        <end position="317"/>
    </location>
</feature>
<dbReference type="Proteomes" id="UP000240883">
    <property type="component" value="Unassembled WGS sequence"/>
</dbReference>